<evidence type="ECO:0000256" key="1">
    <source>
        <dbReference type="ARBA" id="ARBA00004141"/>
    </source>
</evidence>
<evidence type="ECO:0000313" key="9">
    <source>
        <dbReference type="EMBL" id="KXH49408.1"/>
    </source>
</evidence>
<evidence type="ECO:0000256" key="3">
    <source>
        <dbReference type="ARBA" id="ARBA00022496"/>
    </source>
</evidence>
<keyword evidence="5 8" id="KW-1133">Transmembrane helix</keyword>
<reference evidence="9 10" key="1">
    <citation type="submission" date="2014-02" db="EMBL/GenBank/DDBJ databases">
        <title>The genome sequence of Colletotrichum nymphaeae SA-01.</title>
        <authorList>
            <person name="Baroncelli R."/>
            <person name="Thon M.R."/>
        </authorList>
    </citation>
    <scope>NUCLEOTIDE SEQUENCE [LARGE SCALE GENOMIC DNA]</scope>
    <source>
        <strain evidence="9 10">SA-01</strain>
    </source>
</reference>
<dbReference type="GO" id="GO:0033573">
    <property type="term" value="C:high-affinity iron permease complex"/>
    <property type="evidence" value="ECO:0007669"/>
    <property type="project" value="InterPro"/>
</dbReference>
<comment type="subcellular location">
    <subcellularLocation>
        <location evidence="1">Membrane</location>
        <topology evidence="1">Multi-pass membrane protein</topology>
    </subcellularLocation>
</comment>
<evidence type="ECO:0000256" key="7">
    <source>
        <dbReference type="SAM" id="MobiDB-lite"/>
    </source>
</evidence>
<proteinExistence type="inferred from homology"/>
<evidence type="ECO:0000256" key="2">
    <source>
        <dbReference type="ARBA" id="ARBA00008333"/>
    </source>
</evidence>
<name>A0A135TML2_9PEZI</name>
<dbReference type="PANTHER" id="PTHR31632:SF2">
    <property type="entry name" value="PLASMA MEMBRANE IRON PERMEASE"/>
    <property type="match status" value="1"/>
</dbReference>
<keyword evidence="3" id="KW-0813">Transport</keyword>
<keyword evidence="3" id="KW-0406">Ion transport</keyword>
<protein>
    <submittedName>
        <fullName evidence="9">Iron permease FTR1 family protein</fullName>
    </submittedName>
</protein>
<feature type="region of interest" description="Disordered" evidence="7">
    <location>
        <begin position="331"/>
        <end position="356"/>
    </location>
</feature>
<feature type="transmembrane region" description="Helical" evidence="8">
    <location>
        <begin position="6"/>
        <end position="31"/>
    </location>
</feature>
<feature type="transmembrane region" description="Helical" evidence="8">
    <location>
        <begin position="176"/>
        <end position="198"/>
    </location>
</feature>
<feature type="transmembrane region" description="Helical" evidence="8">
    <location>
        <begin position="146"/>
        <end position="170"/>
    </location>
</feature>
<feature type="transmembrane region" description="Helical" evidence="8">
    <location>
        <begin position="205"/>
        <end position="225"/>
    </location>
</feature>
<evidence type="ECO:0000256" key="8">
    <source>
        <dbReference type="SAM" id="Phobius"/>
    </source>
</evidence>
<dbReference type="EMBL" id="JEMN01001072">
    <property type="protein sequence ID" value="KXH49408.1"/>
    <property type="molecule type" value="Genomic_DNA"/>
</dbReference>
<evidence type="ECO:0000256" key="5">
    <source>
        <dbReference type="ARBA" id="ARBA00022989"/>
    </source>
</evidence>
<evidence type="ECO:0000256" key="6">
    <source>
        <dbReference type="ARBA" id="ARBA00023136"/>
    </source>
</evidence>
<organism evidence="9 10">
    <name type="scientific">Colletotrichum nymphaeae SA-01</name>
    <dbReference type="NCBI Taxonomy" id="1460502"/>
    <lineage>
        <taxon>Eukaryota</taxon>
        <taxon>Fungi</taxon>
        <taxon>Dikarya</taxon>
        <taxon>Ascomycota</taxon>
        <taxon>Pezizomycotina</taxon>
        <taxon>Sordariomycetes</taxon>
        <taxon>Hypocreomycetidae</taxon>
        <taxon>Glomerellales</taxon>
        <taxon>Glomerellaceae</taxon>
        <taxon>Colletotrichum</taxon>
        <taxon>Colletotrichum acutatum species complex</taxon>
    </lineage>
</organism>
<dbReference type="GO" id="GO:0015093">
    <property type="term" value="F:ferrous iron transmembrane transporter activity"/>
    <property type="evidence" value="ECO:0007669"/>
    <property type="project" value="TreeGrafter"/>
</dbReference>
<dbReference type="Pfam" id="PF03239">
    <property type="entry name" value="FTR1"/>
    <property type="match status" value="1"/>
</dbReference>
<dbReference type="AlphaFoldDB" id="A0A135TML2"/>
<comment type="caution">
    <text evidence="9">The sequence shown here is derived from an EMBL/GenBank/DDBJ whole genome shotgun (WGS) entry which is preliminary data.</text>
</comment>
<gene>
    <name evidence="9" type="ORF">CNYM01_08269</name>
</gene>
<keyword evidence="4 8" id="KW-0812">Transmembrane</keyword>
<keyword evidence="10" id="KW-1185">Reference proteome</keyword>
<evidence type="ECO:0000256" key="4">
    <source>
        <dbReference type="ARBA" id="ARBA00022692"/>
    </source>
</evidence>
<dbReference type="Proteomes" id="UP000070054">
    <property type="component" value="Unassembled WGS sequence"/>
</dbReference>
<sequence>MEDLFSLPIFFITFRESLETAIIVSVLLAFIKRTLATKDDPVLHQKMVKQVWLGTAAGLVTCVVIAMAIISGIHSLGAEQFAAAESIWEGIFSLGASLIITAMGAVLLRVTKLQDKWRVKLSKALNASESHSGPFRDRLKYLGEKYALFLLPFITVLREGFEGVLFIAGVGVSETAASIAISSILGLALGAFVGYFIYKGSKTAPIQIFLIVSTCFLYLIAAGLFSKGVWHFEQNEWNKIVGGDAAELGSGPGSYDVRRSVWHVNCCNPDLNGGGFWGIFNAVLGWQNSATVGSVVSYNLYWVAVAAGFFAMICNEKGYWPFAGSKAKKLADEHEGDDQEPLLSRPARGIIDSPPQRTLEQAPDRIDIIPGIDSELQHDTRMFAAEVTRVDSNCRLCQRIFESFLSSKRRVGLIFERQGDFTYSGSGKGLGTPVPVTGRATAMVGIPRCSSRSAAAARALGLTAAAPGPRITKPLTARH</sequence>
<comment type="similarity">
    <text evidence="2">Belongs to the oxidase-dependent Fe transporter (OFeT) (TC 9.A.10.1) family.</text>
</comment>
<keyword evidence="3" id="KW-0408">Iron</keyword>
<dbReference type="InterPro" id="IPR004923">
    <property type="entry name" value="FTR1/Fip1/EfeU"/>
</dbReference>
<dbReference type="OrthoDB" id="4364at2759"/>
<evidence type="ECO:0000313" key="10">
    <source>
        <dbReference type="Proteomes" id="UP000070054"/>
    </source>
</evidence>
<feature type="transmembrane region" description="Helical" evidence="8">
    <location>
        <begin position="300"/>
        <end position="320"/>
    </location>
</feature>
<dbReference type="PANTHER" id="PTHR31632">
    <property type="entry name" value="IRON TRANSPORTER FTH1"/>
    <property type="match status" value="1"/>
</dbReference>
<feature type="transmembrane region" description="Helical" evidence="8">
    <location>
        <begin position="51"/>
        <end position="70"/>
    </location>
</feature>
<keyword evidence="6 8" id="KW-0472">Membrane</keyword>
<accession>A0A135TML2</accession>
<keyword evidence="3" id="KW-0410">Iron transport</keyword>
<feature type="transmembrane region" description="Helical" evidence="8">
    <location>
        <begin position="90"/>
        <end position="110"/>
    </location>
</feature>